<name>A0A8S5PUN9_9CAUD</name>
<reference evidence="1" key="1">
    <citation type="journal article" date="2021" name="Proc. Natl. Acad. Sci. U.S.A.">
        <title>A Catalog of Tens of Thousands of Viruses from Human Metagenomes Reveals Hidden Associations with Chronic Diseases.</title>
        <authorList>
            <person name="Tisza M.J."/>
            <person name="Buck C.B."/>
        </authorList>
    </citation>
    <scope>NUCLEOTIDE SEQUENCE</scope>
    <source>
        <strain evidence="1">CtRNB7</strain>
    </source>
</reference>
<sequence length="112" mass="12782">MYIPLHRQNNRTSNNIKHINSMKALVELKDLKAGNIYKKVTENDTLVYVQVLSEGSKAICNYFYIALNDKNEVIVSEIKKGYYLSIAQGAFTPCTQKEFKAALKMIKNSLTF</sequence>
<dbReference type="EMBL" id="BK015520">
    <property type="protein sequence ID" value="DAE10807.1"/>
    <property type="molecule type" value="Genomic_DNA"/>
</dbReference>
<accession>A0A8S5PUN9</accession>
<organism evidence="1">
    <name type="scientific">Siphoviridae sp. ctRNB7</name>
    <dbReference type="NCBI Taxonomy" id="2825502"/>
    <lineage>
        <taxon>Viruses</taxon>
        <taxon>Duplodnaviria</taxon>
        <taxon>Heunggongvirae</taxon>
        <taxon>Uroviricota</taxon>
        <taxon>Caudoviricetes</taxon>
    </lineage>
</organism>
<evidence type="ECO:0000313" key="1">
    <source>
        <dbReference type="EMBL" id="DAE10807.1"/>
    </source>
</evidence>
<protein>
    <submittedName>
        <fullName evidence="1">Uncharacterized protein</fullName>
    </submittedName>
</protein>
<proteinExistence type="predicted"/>